<feature type="compositionally biased region" description="Low complexity" evidence="1">
    <location>
        <begin position="13"/>
        <end position="25"/>
    </location>
</feature>
<gene>
    <name evidence="2" type="ORF">GHT06_012864</name>
</gene>
<evidence type="ECO:0000313" key="3">
    <source>
        <dbReference type="Proteomes" id="UP000820818"/>
    </source>
</evidence>
<dbReference type="EMBL" id="WJBH02000003">
    <property type="protein sequence ID" value="KAI9561902.1"/>
    <property type="molecule type" value="Genomic_DNA"/>
</dbReference>
<accession>A0AAD5PWJ4</accession>
<protein>
    <submittedName>
        <fullName evidence="2">Uncharacterized protein</fullName>
    </submittedName>
</protein>
<keyword evidence="3" id="KW-1185">Reference proteome</keyword>
<reference evidence="2 3" key="1">
    <citation type="submission" date="2022-05" db="EMBL/GenBank/DDBJ databases">
        <title>A multi-omics perspective on studying reproductive biology in Daphnia sinensis.</title>
        <authorList>
            <person name="Jia J."/>
        </authorList>
    </citation>
    <scope>NUCLEOTIDE SEQUENCE [LARGE SCALE GENOMIC DNA]</scope>
    <source>
        <strain evidence="2 3">WSL</strain>
    </source>
</reference>
<sequence>MSSKNFRNQPSQNPTRRTPYTNPPYKQSTATTSVALPQPFSEADEQKAIPYANGLYFALVEYLTPALRYFLYRRRLLSPSSTNYDCADLLYRIIDETNQNANFLSAPISTRHLYKAVQGRNLVCHISLPEIFKEWEEILRCWTRVCEAMADTAAADNIRTVRLRLVRQEYRRAVDGRAMRLHIRAYNEGDAFGIGEMLYYCILKYMAPSIRKFLELKNPSIAFSLDLYENLKDIIAKQKQNADYLADAGTTRNDERTLKMSMKARNQCCHGFFADMFYNWESYLASWIELLNVIGAIEAKEKLQSMYNTLIDRKNKGRSIRSAVFL</sequence>
<organism evidence="2 3">
    <name type="scientific">Daphnia sinensis</name>
    <dbReference type="NCBI Taxonomy" id="1820382"/>
    <lineage>
        <taxon>Eukaryota</taxon>
        <taxon>Metazoa</taxon>
        <taxon>Ecdysozoa</taxon>
        <taxon>Arthropoda</taxon>
        <taxon>Crustacea</taxon>
        <taxon>Branchiopoda</taxon>
        <taxon>Diplostraca</taxon>
        <taxon>Cladocera</taxon>
        <taxon>Anomopoda</taxon>
        <taxon>Daphniidae</taxon>
        <taxon>Daphnia</taxon>
        <taxon>Daphnia similis group</taxon>
    </lineage>
</organism>
<evidence type="ECO:0000256" key="1">
    <source>
        <dbReference type="SAM" id="MobiDB-lite"/>
    </source>
</evidence>
<dbReference type="AlphaFoldDB" id="A0AAD5PWJ4"/>
<dbReference type="Proteomes" id="UP000820818">
    <property type="component" value="Linkage Group LG3"/>
</dbReference>
<proteinExistence type="predicted"/>
<feature type="compositionally biased region" description="Polar residues" evidence="1">
    <location>
        <begin position="1"/>
        <end position="12"/>
    </location>
</feature>
<name>A0AAD5PWJ4_9CRUS</name>
<comment type="caution">
    <text evidence="2">The sequence shown here is derived from an EMBL/GenBank/DDBJ whole genome shotgun (WGS) entry which is preliminary data.</text>
</comment>
<feature type="region of interest" description="Disordered" evidence="1">
    <location>
        <begin position="1"/>
        <end position="28"/>
    </location>
</feature>
<evidence type="ECO:0000313" key="2">
    <source>
        <dbReference type="EMBL" id="KAI9561902.1"/>
    </source>
</evidence>